<dbReference type="Proteomes" id="UP000630353">
    <property type="component" value="Unassembled WGS sequence"/>
</dbReference>
<accession>A0A919CML5</accession>
<evidence type="ECO:0008006" key="3">
    <source>
        <dbReference type="Google" id="ProtNLM"/>
    </source>
</evidence>
<name>A0A919CML5_9PROT</name>
<keyword evidence="2" id="KW-1185">Reference proteome</keyword>
<dbReference type="EMBL" id="BMZS01000001">
    <property type="protein sequence ID" value="GHD40232.1"/>
    <property type="molecule type" value="Genomic_DNA"/>
</dbReference>
<dbReference type="InterPro" id="IPR041881">
    <property type="entry name" value="PqqD_sf"/>
</dbReference>
<reference evidence="1" key="1">
    <citation type="journal article" date="2014" name="Int. J. Syst. Evol. Microbiol.">
        <title>Complete genome sequence of Corynebacterium casei LMG S-19264T (=DSM 44701T), isolated from a smear-ripened cheese.</title>
        <authorList>
            <consortium name="US DOE Joint Genome Institute (JGI-PGF)"/>
            <person name="Walter F."/>
            <person name="Albersmeier A."/>
            <person name="Kalinowski J."/>
            <person name="Ruckert C."/>
        </authorList>
    </citation>
    <scope>NUCLEOTIDE SEQUENCE</scope>
    <source>
        <strain evidence="1">KCTC 42651</strain>
    </source>
</reference>
<organism evidence="1 2">
    <name type="scientific">Thalassobaculum fulvum</name>
    <dbReference type="NCBI Taxonomy" id="1633335"/>
    <lineage>
        <taxon>Bacteria</taxon>
        <taxon>Pseudomonadati</taxon>
        <taxon>Pseudomonadota</taxon>
        <taxon>Alphaproteobacteria</taxon>
        <taxon>Rhodospirillales</taxon>
        <taxon>Thalassobaculaceae</taxon>
        <taxon>Thalassobaculum</taxon>
    </lineage>
</organism>
<reference evidence="1" key="2">
    <citation type="submission" date="2020-09" db="EMBL/GenBank/DDBJ databases">
        <authorList>
            <person name="Sun Q."/>
            <person name="Kim S."/>
        </authorList>
    </citation>
    <scope>NUCLEOTIDE SEQUENCE</scope>
    <source>
        <strain evidence="1">KCTC 42651</strain>
    </source>
</reference>
<dbReference type="AlphaFoldDB" id="A0A919CML5"/>
<proteinExistence type="predicted"/>
<dbReference type="Pfam" id="PF05402">
    <property type="entry name" value="PqqD"/>
    <property type="match status" value="1"/>
</dbReference>
<dbReference type="InterPro" id="IPR008792">
    <property type="entry name" value="PQQD"/>
</dbReference>
<evidence type="ECO:0000313" key="1">
    <source>
        <dbReference type="EMBL" id="GHD40232.1"/>
    </source>
</evidence>
<comment type="caution">
    <text evidence="1">The sequence shown here is derived from an EMBL/GenBank/DDBJ whole genome shotgun (WGS) entry which is preliminary data.</text>
</comment>
<dbReference type="Gene3D" id="1.10.10.1150">
    <property type="entry name" value="Coenzyme PQQ synthesis protein D (PqqD)"/>
    <property type="match status" value="1"/>
</dbReference>
<dbReference type="RefSeq" id="WP_189987168.1">
    <property type="nucleotide sequence ID" value="NZ_BMZS01000001.1"/>
</dbReference>
<evidence type="ECO:0000313" key="2">
    <source>
        <dbReference type="Proteomes" id="UP000630353"/>
    </source>
</evidence>
<protein>
    <recommendedName>
        <fullName evidence="3">PqqD family protein</fullName>
    </recommendedName>
</protein>
<gene>
    <name evidence="1" type="ORF">GCM10017083_03310</name>
</gene>
<sequence>MTRYRRHPDAVVTELEGEAFLVRRDRDAILRLNPTAAALWRALAEPTARDDLVALFAAAFPDVAPERLAADIDGALDALGADGMVVPADDR</sequence>